<dbReference type="InterPro" id="IPR036663">
    <property type="entry name" value="Fumarylacetoacetase_C_sf"/>
</dbReference>
<dbReference type="Pfam" id="PF01557">
    <property type="entry name" value="FAA_hydrolase"/>
    <property type="match status" value="1"/>
</dbReference>
<keyword evidence="6" id="KW-1185">Reference proteome</keyword>
<gene>
    <name evidence="5" type="ORF">Pmar_PMAR004505</name>
</gene>
<feature type="compositionally biased region" description="Basic and acidic residues" evidence="3">
    <location>
        <begin position="11"/>
        <end position="20"/>
    </location>
</feature>
<proteinExistence type="inferred from homology"/>
<dbReference type="EMBL" id="GG686971">
    <property type="protein sequence ID" value="EEQ97766.1"/>
    <property type="molecule type" value="Genomic_DNA"/>
</dbReference>
<comment type="similarity">
    <text evidence="1">Belongs to the FAH family.</text>
</comment>
<dbReference type="GeneID" id="9037146"/>
<dbReference type="PANTHER" id="PTHR11820">
    <property type="entry name" value="ACYLPYRUVASE"/>
    <property type="match status" value="1"/>
</dbReference>
<dbReference type="GO" id="GO:0046872">
    <property type="term" value="F:metal ion binding"/>
    <property type="evidence" value="ECO:0007669"/>
    <property type="project" value="UniProtKB-KW"/>
</dbReference>
<organism evidence="6">
    <name type="scientific">Perkinsus marinus (strain ATCC 50983 / TXsc)</name>
    <dbReference type="NCBI Taxonomy" id="423536"/>
    <lineage>
        <taxon>Eukaryota</taxon>
        <taxon>Sar</taxon>
        <taxon>Alveolata</taxon>
        <taxon>Perkinsozoa</taxon>
        <taxon>Perkinsea</taxon>
        <taxon>Perkinsida</taxon>
        <taxon>Perkinsidae</taxon>
        <taxon>Perkinsus</taxon>
    </lineage>
</organism>
<evidence type="ECO:0000256" key="3">
    <source>
        <dbReference type="SAM" id="MobiDB-lite"/>
    </source>
</evidence>
<keyword evidence="2" id="KW-0479">Metal-binding</keyword>
<protein>
    <recommendedName>
        <fullName evidence="4">Fumarylacetoacetase-like C-terminal domain-containing protein</fullName>
    </recommendedName>
</protein>
<feature type="domain" description="Fumarylacetoacetase-like C-terminal" evidence="4">
    <location>
        <begin position="142"/>
        <end position="241"/>
    </location>
</feature>
<reference evidence="5 6" key="1">
    <citation type="submission" date="2008-07" db="EMBL/GenBank/DDBJ databases">
        <authorList>
            <person name="El-Sayed N."/>
            <person name="Caler E."/>
            <person name="Inman J."/>
            <person name="Amedeo P."/>
            <person name="Hass B."/>
            <person name="Wortman J."/>
        </authorList>
    </citation>
    <scope>NUCLEOTIDE SEQUENCE [LARGE SCALE GENOMIC DNA]</scope>
    <source>
        <strain evidence="6">ATCC 50983 / TXsc</strain>
    </source>
</reference>
<accession>C5LZU8</accession>
<evidence type="ECO:0000256" key="1">
    <source>
        <dbReference type="ARBA" id="ARBA00010211"/>
    </source>
</evidence>
<dbReference type="AlphaFoldDB" id="C5LZU8"/>
<dbReference type="InterPro" id="IPR011234">
    <property type="entry name" value="Fumarylacetoacetase-like_C"/>
</dbReference>
<evidence type="ECO:0000313" key="5">
    <source>
        <dbReference type="EMBL" id="EEQ97766.1"/>
    </source>
</evidence>
<evidence type="ECO:0000259" key="4">
    <source>
        <dbReference type="Pfam" id="PF01557"/>
    </source>
</evidence>
<name>C5LZU8_PERM5</name>
<feature type="region of interest" description="Disordered" evidence="3">
    <location>
        <begin position="1"/>
        <end position="34"/>
    </location>
</feature>
<dbReference type="RefSeq" id="XP_002765049.1">
    <property type="nucleotide sequence ID" value="XM_002765003.1"/>
</dbReference>
<feature type="region of interest" description="Disordered" evidence="3">
    <location>
        <begin position="81"/>
        <end position="108"/>
    </location>
</feature>
<sequence>MVKRRRVPTKGADEAPKEEDPLQWSRGQRKRRVRKEALIRKQQFAAEQVRAKHMKEAKLKDKKNVLANLQSLRGSLKLDLQEEGSKKSRPKKIHKLAAKPKTRAAQHKQNLREVLQYKSATVLSRRALSMAQASPHGYTPRWASAKNFAASKEELNSHRTNLPASMDKAIIFSKSFTSLVPITQPIHLQQRTDVYYETELALLITKQLLRSPPGCPPQDCLPSVGGIAIALDLTLKDVQNSCKTAGGHLLSQLTKSFTLLPGDIILTGTPVLPLGPGPLKPNMLLELSIQPSIGTVTTRTS</sequence>
<dbReference type="GO" id="GO:0018773">
    <property type="term" value="F:acetylpyruvate hydrolase activity"/>
    <property type="evidence" value="ECO:0007669"/>
    <property type="project" value="TreeGrafter"/>
</dbReference>
<dbReference type="Gene3D" id="3.90.850.10">
    <property type="entry name" value="Fumarylacetoacetase-like, C-terminal domain"/>
    <property type="match status" value="2"/>
</dbReference>
<dbReference type="OrthoDB" id="411064at2759"/>
<evidence type="ECO:0000313" key="6">
    <source>
        <dbReference type="Proteomes" id="UP000007800"/>
    </source>
</evidence>
<dbReference type="PANTHER" id="PTHR11820:SF7">
    <property type="entry name" value="ACYLPYRUVASE FAHD1, MITOCHONDRIAL"/>
    <property type="match status" value="1"/>
</dbReference>
<feature type="compositionally biased region" description="Basic residues" evidence="3">
    <location>
        <begin position="87"/>
        <end position="106"/>
    </location>
</feature>
<dbReference type="InParanoid" id="C5LZU8"/>
<evidence type="ECO:0000256" key="2">
    <source>
        <dbReference type="ARBA" id="ARBA00022723"/>
    </source>
</evidence>
<dbReference type="Proteomes" id="UP000007800">
    <property type="component" value="Unassembled WGS sequence"/>
</dbReference>
<dbReference type="SUPFAM" id="SSF56529">
    <property type="entry name" value="FAH"/>
    <property type="match status" value="1"/>
</dbReference>